<gene>
    <name evidence="4" type="ORF">GKO46_06125</name>
    <name evidence="5" type="ORF">GKO48_00120</name>
</gene>
<feature type="domain" description="N-acetyltransferase" evidence="3">
    <location>
        <begin position="7"/>
        <end position="155"/>
    </location>
</feature>
<evidence type="ECO:0000313" key="5">
    <source>
        <dbReference type="EMBL" id="WFG38082.1"/>
    </source>
</evidence>
<evidence type="ECO:0000313" key="6">
    <source>
        <dbReference type="Proteomes" id="UP001219901"/>
    </source>
</evidence>
<dbReference type="EMBL" id="CP046147">
    <property type="protein sequence ID" value="WFG38082.1"/>
    <property type="molecule type" value="Genomic_DNA"/>
</dbReference>
<evidence type="ECO:0000256" key="1">
    <source>
        <dbReference type="ARBA" id="ARBA00022679"/>
    </source>
</evidence>
<dbReference type="Gene3D" id="3.40.630.30">
    <property type="match status" value="1"/>
</dbReference>
<dbReference type="InterPro" id="IPR000182">
    <property type="entry name" value="GNAT_dom"/>
</dbReference>
<evidence type="ECO:0000313" key="7">
    <source>
        <dbReference type="Proteomes" id="UP001321249"/>
    </source>
</evidence>
<dbReference type="RefSeq" id="WP_342824253.1">
    <property type="nucleotide sequence ID" value="NZ_CP046146.1"/>
</dbReference>
<evidence type="ECO:0000259" key="3">
    <source>
        <dbReference type="PROSITE" id="PS51186"/>
    </source>
</evidence>
<proteinExistence type="predicted"/>
<keyword evidence="1" id="KW-0808">Transferase</keyword>
<evidence type="ECO:0000256" key="2">
    <source>
        <dbReference type="ARBA" id="ARBA00023315"/>
    </source>
</evidence>
<dbReference type="Pfam" id="PF00583">
    <property type="entry name" value="Acetyltransf_1"/>
    <property type="match status" value="1"/>
</dbReference>
<accession>A0AAJ5ZB41</accession>
<dbReference type="AlphaFoldDB" id="A0AAJ5ZB41"/>
<protein>
    <submittedName>
        <fullName evidence="5">GNAT family N-acetyltransferase</fullName>
    </submittedName>
</protein>
<organism evidence="5 6">
    <name type="scientific">Candidatus Lucifugimonas marina</name>
    <dbReference type="NCBI Taxonomy" id="3038979"/>
    <lineage>
        <taxon>Bacteria</taxon>
        <taxon>Bacillati</taxon>
        <taxon>Chloroflexota</taxon>
        <taxon>Dehalococcoidia</taxon>
        <taxon>SAR202 cluster</taxon>
        <taxon>Candidatus Lucifugimonadales</taxon>
        <taxon>Candidatus Lucifugimonadaceae</taxon>
        <taxon>Candidatus Lucifugimonas</taxon>
    </lineage>
</organism>
<dbReference type="PROSITE" id="PS51186">
    <property type="entry name" value="GNAT"/>
    <property type="match status" value="1"/>
</dbReference>
<reference evidence="6 7" key="1">
    <citation type="submission" date="2019-11" db="EMBL/GenBank/DDBJ databases">
        <authorList>
            <person name="Cho J.-C."/>
        </authorList>
    </citation>
    <scope>NUCLEOTIDE SEQUENCE [LARGE SCALE GENOMIC DNA]</scope>
    <source>
        <strain evidence="5 6">JH1073</strain>
        <strain evidence="4 7">JH702</strain>
    </source>
</reference>
<evidence type="ECO:0000313" key="4">
    <source>
        <dbReference type="EMBL" id="MDG0866653.1"/>
    </source>
</evidence>
<dbReference type="SUPFAM" id="SSF55729">
    <property type="entry name" value="Acyl-CoA N-acyltransferases (Nat)"/>
    <property type="match status" value="1"/>
</dbReference>
<dbReference type="InterPro" id="IPR050832">
    <property type="entry name" value="Bact_Acetyltransf"/>
</dbReference>
<dbReference type="GO" id="GO:0016747">
    <property type="term" value="F:acyltransferase activity, transferring groups other than amino-acyl groups"/>
    <property type="evidence" value="ECO:0007669"/>
    <property type="project" value="InterPro"/>
</dbReference>
<dbReference type="PANTHER" id="PTHR43877">
    <property type="entry name" value="AMINOALKYLPHOSPHONATE N-ACETYLTRANSFERASE-RELATED-RELATED"/>
    <property type="match status" value="1"/>
</dbReference>
<dbReference type="Proteomes" id="UP001219901">
    <property type="component" value="Chromosome"/>
</dbReference>
<dbReference type="InterPro" id="IPR016181">
    <property type="entry name" value="Acyl_CoA_acyltransferase"/>
</dbReference>
<dbReference type="CDD" id="cd04301">
    <property type="entry name" value="NAT_SF"/>
    <property type="match status" value="1"/>
</dbReference>
<keyword evidence="2" id="KW-0012">Acyltransferase</keyword>
<dbReference type="Proteomes" id="UP001321249">
    <property type="component" value="Unassembled WGS sequence"/>
</dbReference>
<name>A0AAJ5ZB41_9CHLR</name>
<reference evidence="6" key="3">
    <citation type="submission" date="2023-06" db="EMBL/GenBank/DDBJ databases">
        <title>Pangenomics reveal diversification of enzyme families and niche specialization in globally abundant SAR202 bacteria.</title>
        <authorList>
            <person name="Saw J.H.W."/>
        </authorList>
    </citation>
    <scope>NUCLEOTIDE SEQUENCE [LARGE SCALE GENOMIC DNA]</scope>
    <source>
        <strain evidence="6">JH1073</strain>
    </source>
</reference>
<dbReference type="EMBL" id="WMBE01000002">
    <property type="protein sequence ID" value="MDG0866653.1"/>
    <property type="molecule type" value="Genomic_DNA"/>
</dbReference>
<keyword evidence="6" id="KW-1185">Reference proteome</keyword>
<reference evidence="5" key="2">
    <citation type="journal article" date="2023" name="Nat. Commun.">
        <title>Cultivation of marine bacteria of the SAR202 clade.</title>
        <authorList>
            <person name="Lim Y."/>
            <person name="Seo J.H."/>
            <person name="Giovannoni S.J."/>
            <person name="Kang I."/>
            <person name="Cho J.C."/>
        </authorList>
    </citation>
    <scope>NUCLEOTIDE SEQUENCE</scope>
    <source>
        <strain evidence="5">JH1073</strain>
    </source>
</reference>
<sequence length="155" mass="17369">MQETPDINIRPIRQTDSDAVRKLDSSIQGADRSSTWDSYVERLLSIIELDWLQYPPWGCYVAENESGLVGFLLAERQTTAYGLPPGARIVAMAVESSLRRAGIGKMLVQALEWQARNEGIKQIYSVLLAEDDRDSRFLESAGFNASDLKVYAKKV</sequence>